<accession>A0A1H9QX35</accession>
<dbReference type="InterPro" id="IPR018201">
    <property type="entry name" value="Ketoacyl_synth_AS"/>
</dbReference>
<dbReference type="PROSITE" id="PS52004">
    <property type="entry name" value="KS3_2"/>
    <property type="match status" value="1"/>
</dbReference>
<evidence type="ECO:0000259" key="5">
    <source>
        <dbReference type="PROSITE" id="PS52004"/>
    </source>
</evidence>
<sequence>MTVAVAVTGVGAVTPLGVGAARLVSRLVAGGTGIDGGEARCTDFDARDHLTARDRKRNARFAQFALVAADEAVRQAGWDDGLPYPAEDVRCVIGSGLGGGPEILAARTASPLTVPLMMPNSAAASLSRRYGIRGESSAPSGACAAGAQAIGLAAGAIRRGEARAVLAGGAEAACVPLVRESFAQAGALSPTGRCAPFSADRDGFVMGEGAGVLVLEDAAGARARGARVLGHVRGYGAGSDAHHVTAPPPDGAPAAHAVSLALADAGAAPEDLCYLNAHGTGTPLNDASEVRSLELALGQALPSVPLSSTKAATGHLFGAGGAVEAIVTLAALRDRLAPPTLGLAAPDPDLGRLAHVPAARALSAGPGGWLGLSNSLGFGGHNSVLVLEAP</sequence>
<dbReference type="Pfam" id="PF02801">
    <property type="entry name" value="Ketoacyl-synt_C"/>
    <property type="match status" value="1"/>
</dbReference>
<dbReference type="GO" id="GO:0004315">
    <property type="term" value="F:3-oxoacyl-[acyl-carrier-protein] synthase activity"/>
    <property type="evidence" value="ECO:0007669"/>
    <property type="project" value="InterPro"/>
</dbReference>
<dbReference type="InterPro" id="IPR020841">
    <property type="entry name" value="PKS_Beta-ketoAc_synthase_dom"/>
</dbReference>
<dbReference type="GO" id="GO:0005829">
    <property type="term" value="C:cytosol"/>
    <property type="evidence" value="ECO:0007669"/>
    <property type="project" value="TreeGrafter"/>
</dbReference>
<dbReference type="EMBL" id="FOGO01000003">
    <property type="protein sequence ID" value="SER65018.1"/>
    <property type="molecule type" value="Genomic_DNA"/>
</dbReference>
<dbReference type="GO" id="GO:0006633">
    <property type="term" value="P:fatty acid biosynthetic process"/>
    <property type="evidence" value="ECO:0007669"/>
    <property type="project" value="InterPro"/>
</dbReference>
<dbReference type="Gene3D" id="3.40.47.10">
    <property type="match status" value="1"/>
</dbReference>
<reference evidence="7" key="1">
    <citation type="submission" date="2016-10" db="EMBL/GenBank/DDBJ databases">
        <authorList>
            <person name="Varghese N."/>
            <person name="Submissions S."/>
        </authorList>
    </citation>
    <scope>NUCLEOTIDE SEQUENCE [LARGE SCALE GENOMIC DNA]</scope>
    <source>
        <strain evidence="7">CGMCC 4.6825</strain>
    </source>
</reference>
<dbReference type="InterPro" id="IPR000794">
    <property type="entry name" value="Beta-ketoacyl_synthase"/>
</dbReference>
<protein>
    <submittedName>
        <fullName evidence="6">3-oxoacyl-[acyl-carrier-protein] synthase II</fullName>
    </submittedName>
</protein>
<dbReference type="PROSITE" id="PS00606">
    <property type="entry name" value="KS3_1"/>
    <property type="match status" value="1"/>
</dbReference>
<evidence type="ECO:0000313" key="7">
    <source>
        <dbReference type="Proteomes" id="UP000182841"/>
    </source>
</evidence>
<evidence type="ECO:0000256" key="3">
    <source>
        <dbReference type="ARBA" id="ARBA00023315"/>
    </source>
</evidence>
<dbReference type="AlphaFoldDB" id="A0A1H9QX35"/>
<dbReference type="InterPro" id="IPR014030">
    <property type="entry name" value="Ketoacyl_synth_N"/>
</dbReference>
<dbReference type="SUPFAM" id="SSF53901">
    <property type="entry name" value="Thiolase-like"/>
    <property type="match status" value="2"/>
</dbReference>
<comment type="similarity">
    <text evidence="1 4">Belongs to the thiolase-like superfamily. Beta-ketoacyl-ACP synthases family.</text>
</comment>
<dbReference type="SMART" id="SM00825">
    <property type="entry name" value="PKS_KS"/>
    <property type="match status" value="1"/>
</dbReference>
<evidence type="ECO:0000313" key="6">
    <source>
        <dbReference type="EMBL" id="SER65018.1"/>
    </source>
</evidence>
<dbReference type="OrthoDB" id="9808669at2"/>
<name>A0A1H9QX35_9ACTN</name>
<evidence type="ECO:0000256" key="1">
    <source>
        <dbReference type="ARBA" id="ARBA00008467"/>
    </source>
</evidence>
<feature type="domain" description="Ketosynthase family 3 (KS3)" evidence="5">
    <location>
        <begin position="1"/>
        <end position="389"/>
    </location>
</feature>
<dbReference type="InterPro" id="IPR014031">
    <property type="entry name" value="Ketoacyl_synth_C"/>
</dbReference>
<dbReference type="PANTHER" id="PTHR11712">
    <property type="entry name" value="POLYKETIDE SYNTHASE-RELATED"/>
    <property type="match status" value="1"/>
</dbReference>
<evidence type="ECO:0000256" key="2">
    <source>
        <dbReference type="ARBA" id="ARBA00022679"/>
    </source>
</evidence>
<dbReference type="Proteomes" id="UP000182841">
    <property type="component" value="Unassembled WGS sequence"/>
</dbReference>
<evidence type="ECO:0000256" key="4">
    <source>
        <dbReference type="RuleBase" id="RU003694"/>
    </source>
</evidence>
<dbReference type="PANTHER" id="PTHR11712:SF336">
    <property type="entry name" value="3-OXOACYL-[ACYL-CARRIER-PROTEIN] SYNTHASE, MITOCHONDRIAL"/>
    <property type="match status" value="1"/>
</dbReference>
<proteinExistence type="inferred from homology"/>
<dbReference type="Pfam" id="PF00109">
    <property type="entry name" value="ketoacyl-synt"/>
    <property type="match status" value="1"/>
</dbReference>
<organism evidence="6 7">
    <name type="scientific">Streptomyces qinglanensis</name>
    <dbReference type="NCBI Taxonomy" id="943816"/>
    <lineage>
        <taxon>Bacteria</taxon>
        <taxon>Bacillati</taxon>
        <taxon>Actinomycetota</taxon>
        <taxon>Actinomycetes</taxon>
        <taxon>Kitasatosporales</taxon>
        <taxon>Streptomycetaceae</taxon>
        <taxon>Streptomyces</taxon>
    </lineage>
</organism>
<dbReference type="InterPro" id="IPR016039">
    <property type="entry name" value="Thiolase-like"/>
</dbReference>
<dbReference type="RefSeq" id="WP_074999443.1">
    <property type="nucleotide sequence ID" value="NZ_FOGO01000003.1"/>
</dbReference>
<keyword evidence="7" id="KW-1185">Reference proteome</keyword>
<keyword evidence="3" id="KW-0012">Acyltransferase</keyword>
<gene>
    <name evidence="6" type="ORF">SAMN05421870_103168</name>
</gene>
<keyword evidence="2 4" id="KW-0808">Transferase</keyword>
<dbReference type="CDD" id="cd00834">
    <property type="entry name" value="KAS_I_II"/>
    <property type="match status" value="1"/>
</dbReference>